<organism evidence="1 2">
    <name type="scientific">Dyadobacter koreensis</name>
    <dbReference type="NCBI Taxonomy" id="408657"/>
    <lineage>
        <taxon>Bacteria</taxon>
        <taxon>Pseudomonadati</taxon>
        <taxon>Bacteroidota</taxon>
        <taxon>Cytophagia</taxon>
        <taxon>Cytophagales</taxon>
        <taxon>Spirosomataceae</taxon>
        <taxon>Dyadobacter</taxon>
    </lineage>
</organism>
<dbReference type="RefSeq" id="WP_143072067.1">
    <property type="nucleotide sequence ID" value="NZ_FNXY01000002.1"/>
</dbReference>
<dbReference type="AlphaFoldDB" id="A0A1H6S4X1"/>
<dbReference type="Proteomes" id="UP000199532">
    <property type="component" value="Unassembled WGS sequence"/>
</dbReference>
<gene>
    <name evidence="1" type="ORF">SAMN04487995_1490</name>
</gene>
<sequence length="166" mass="18680">MNRYLFAIVIIFSSFSLVHGQDIIVKHNGSRLDAKVNYITESMIVYTEAESKNSSKLGRAEVEKIIYKSGRIEPITQKVEVHGEEDWHKIILTSNPLLVVGLTKKGEIKVKSGRQRHGMANFESHDLEKMKKQAAGMGAHVVVVDGYDGRLEFDKQKIETVAAYGY</sequence>
<dbReference type="OrthoDB" id="958951at2"/>
<proteinExistence type="predicted"/>
<evidence type="ECO:0000313" key="1">
    <source>
        <dbReference type="EMBL" id="SEI58462.1"/>
    </source>
</evidence>
<reference evidence="1 2" key="1">
    <citation type="submission" date="2016-10" db="EMBL/GenBank/DDBJ databases">
        <authorList>
            <person name="de Groot N.N."/>
        </authorList>
    </citation>
    <scope>NUCLEOTIDE SEQUENCE [LARGE SCALE GENOMIC DNA]</scope>
    <source>
        <strain evidence="1 2">DSM 19938</strain>
    </source>
</reference>
<keyword evidence="2" id="KW-1185">Reference proteome</keyword>
<evidence type="ECO:0000313" key="2">
    <source>
        <dbReference type="Proteomes" id="UP000199532"/>
    </source>
</evidence>
<accession>A0A1H6S4X1</accession>
<name>A0A1H6S4X1_9BACT</name>
<dbReference type="EMBL" id="FNXY01000002">
    <property type="protein sequence ID" value="SEI58462.1"/>
    <property type="molecule type" value="Genomic_DNA"/>
</dbReference>
<protein>
    <submittedName>
        <fullName evidence="1">Uncharacterized protein</fullName>
    </submittedName>
</protein>